<evidence type="ECO:0000256" key="1">
    <source>
        <dbReference type="SAM" id="Phobius"/>
    </source>
</evidence>
<organism evidence="4 5">
    <name type="scientific">Thraustotheca clavata</name>
    <dbReference type="NCBI Taxonomy" id="74557"/>
    <lineage>
        <taxon>Eukaryota</taxon>
        <taxon>Sar</taxon>
        <taxon>Stramenopiles</taxon>
        <taxon>Oomycota</taxon>
        <taxon>Saprolegniomycetes</taxon>
        <taxon>Saprolegniales</taxon>
        <taxon>Achlyaceae</taxon>
        <taxon>Thraustotheca</taxon>
    </lineage>
</organism>
<dbReference type="InterPro" id="IPR001245">
    <property type="entry name" value="Ser-Thr/Tyr_kinase_cat_dom"/>
</dbReference>
<dbReference type="GO" id="GO:0004674">
    <property type="term" value="F:protein serine/threonine kinase activity"/>
    <property type="evidence" value="ECO:0007669"/>
    <property type="project" value="TreeGrafter"/>
</dbReference>
<protein>
    <submittedName>
        <fullName evidence="4">Kinase</fullName>
    </submittedName>
</protein>
<evidence type="ECO:0000259" key="3">
    <source>
        <dbReference type="PROSITE" id="PS50011"/>
    </source>
</evidence>
<dbReference type="GO" id="GO:0005524">
    <property type="term" value="F:ATP binding"/>
    <property type="evidence" value="ECO:0007669"/>
    <property type="project" value="InterPro"/>
</dbReference>
<dbReference type="PANTHER" id="PTHR44329">
    <property type="entry name" value="SERINE/THREONINE-PROTEIN KINASE TNNI3K-RELATED"/>
    <property type="match status" value="1"/>
</dbReference>
<keyword evidence="5" id="KW-1185">Reference proteome</keyword>
<dbReference type="Proteomes" id="UP000243217">
    <property type="component" value="Unassembled WGS sequence"/>
</dbReference>
<feature type="signal peptide" evidence="2">
    <location>
        <begin position="1"/>
        <end position="18"/>
    </location>
</feature>
<name>A0A1V9Y6J8_9STRA</name>
<sequence>MLLRVAVVVLLGILCAYGQETPCVYADLPSYFRYILVSGPMCANNMTICAVDANCSLTWSGSTRANIRNAQAIGSMKGYAGESLTITGSSVMLLNDMQLSSRMKKLEFIDTPLEIPPNLVWSKNLTSLTLTNTSMDKIPTNLPKGMLQFSFQENNLATLENLPRNLTTLSLARNDLTEIRNQNWTKLTQLTLGGNPLTTIDHVRLSRYNLRLFDCQGCNLTDFIVDEESFMALDQLSPRSMRVQNGVTLYFGFNMDGGNITSNETNCNNVGGSLREVWSIYEEITNNIYMVCVLPPEPSPTPSSATTKPIVTDKASSSDVITIPIQTILSTPAPGTAQVQDLVSVGLVAGGALTSLCCVGLLLFCMNRRRFATDSELWTLNNSRSTQSSYDTLTQSQYTQLDLSGIQLYRLDNAAVIPKKLLASGAFADVYMGEYKGEPVAIKKLLGHRVSISEVQSLVDEIKLISSFNCPYIVRCIGACWEQPSDMKCVLEYMNGGDLRDYLQKYNANQFPWSAKLDIIVSIIEALMYLHSLPVIHRDLKSRNILLDTVKGAKLTDFGVSKEDTQATMTVGVGTYRWMAPEILQFNHYSTAADIYSFGMLLSEFDTHDIPYANMKNEKTGNPLIDTAIMGMVIAGTVKPTFSDSMPDWLRDLAIQSIETDPEDRPTAMELTFIIRKRMKQK</sequence>
<dbReference type="InterPro" id="IPR011009">
    <property type="entry name" value="Kinase-like_dom_sf"/>
</dbReference>
<reference evidence="4 5" key="1">
    <citation type="journal article" date="2014" name="Genome Biol. Evol.">
        <title>The secreted proteins of Achlya hypogyna and Thraustotheca clavata identify the ancestral oomycete secretome and reveal gene acquisitions by horizontal gene transfer.</title>
        <authorList>
            <person name="Misner I."/>
            <person name="Blouin N."/>
            <person name="Leonard G."/>
            <person name="Richards T.A."/>
            <person name="Lane C.E."/>
        </authorList>
    </citation>
    <scope>NUCLEOTIDE SEQUENCE [LARGE SCALE GENOMIC DNA]</scope>
    <source>
        <strain evidence="4 5">ATCC 34112</strain>
    </source>
</reference>
<feature type="domain" description="Protein kinase" evidence="3">
    <location>
        <begin position="416"/>
        <end position="682"/>
    </location>
</feature>
<evidence type="ECO:0000256" key="2">
    <source>
        <dbReference type="SAM" id="SignalP"/>
    </source>
</evidence>
<dbReference type="Gene3D" id="1.10.510.10">
    <property type="entry name" value="Transferase(Phosphotransferase) domain 1"/>
    <property type="match status" value="1"/>
</dbReference>
<keyword evidence="2" id="KW-0732">Signal</keyword>
<dbReference type="SUPFAM" id="SSF52058">
    <property type="entry name" value="L domain-like"/>
    <property type="match status" value="1"/>
</dbReference>
<feature type="chain" id="PRO_5013365938" evidence="2">
    <location>
        <begin position="19"/>
        <end position="682"/>
    </location>
</feature>
<dbReference type="STRING" id="74557.A0A1V9Y6J8"/>
<dbReference type="Gene3D" id="3.80.10.10">
    <property type="entry name" value="Ribonuclease Inhibitor"/>
    <property type="match status" value="1"/>
</dbReference>
<feature type="transmembrane region" description="Helical" evidence="1">
    <location>
        <begin position="342"/>
        <end position="365"/>
    </location>
</feature>
<dbReference type="PROSITE" id="PS50011">
    <property type="entry name" value="PROTEIN_KINASE_DOM"/>
    <property type="match status" value="1"/>
</dbReference>
<keyword evidence="1" id="KW-0472">Membrane</keyword>
<dbReference type="SUPFAM" id="SSF56112">
    <property type="entry name" value="Protein kinase-like (PK-like)"/>
    <property type="match status" value="1"/>
</dbReference>
<dbReference type="InterPro" id="IPR000719">
    <property type="entry name" value="Prot_kinase_dom"/>
</dbReference>
<dbReference type="PANTHER" id="PTHR44329:SF214">
    <property type="entry name" value="PROTEIN KINASE DOMAIN-CONTAINING PROTEIN"/>
    <property type="match status" value="1"/>
</dbReference>
<gene>
    <name evidence="4" type="ORF">THRCLA_11820</name>
</gene>
<dbReference type="PRINTS" id="PR00109">
    <property type="entry name" value="TYRKINASE"/>
</dbReference>
<dbReference type="SMART" id="SM00220">
    <property type="entry name" value="S_TKc"/>
    <property type="match status" value="1"/>
</dbReference>
<comment type="caution">
    <text evidence="4">The sequence shown here is derived from an EMBL/GenBank/DDBJ whole genome shotgun (WGS) entry which is preliminary data.</text>
</comment>
<dbReference type="EMBL" id="JNBS01005032">
    <property type="protein sequence ID" value="OQR81337.1"/>
    <property type="molecule type" value="Genomic_DNA"/>
</dbReference>
<dbReference type="InterPro" id="IPR051681">
    <property type="entry name" value="Ser/Thr_Kinases-Pseudokinases"/>
</dbReference>
<keyword evidence="1" id="KW-0812">Transmembrane</keyword>
<dbReference type="OrthoDB" id="1668230at2759"/>
<evidence type="ECO:0000313" key="5">
    <source>
        <dbReference type="Proteomes" id="UP000243217"/>
    </source>
</evidence>
<keyword evidence="4" id="KW-0808">Transferase</keyword>
<dbReference type="PROSITE" id="PS00108">
    <property type="entry name" value="PROTEIN_KINASE_ST"/>
    <property type="match status" value="1"/>
</dbReference>
<dbReference type="InterPro" id="IPR008271">
    <property type="entry name" value="Ser/Thr_kinase_AS"/>
</dbReference>
<dbReference type="AlphaFoldDB" id="A0A1V9Y6J8"/>
<keyword evidence="1" id="KW-1133">Transmembrane helix</keyword>
<keyword evidence="4" id="KW-0418">Kinase</keyword>
<proteinExistence type="predicted"/>
<dbReference type="InterPro" id="IPR032675">
    <property type="entry name" value="LRR_dom_sf"/>
</dbReference>
<dbReference type="Pfam" id="PF00069">
    <property type="entry name" value="Pkinase"/>
    <property type="match status" value="1"/>
</dbReference>
<accession>A0A1V9Y6J8</accession>
<evidence type="ECO:0000313" key="4">
    <source>
        <dbReference type="EMBL" id="OQR81337.1"/>
    </source>
</evidence>